<sequence>MGLGSNSNKEKSNDPPDYDTLTSSKSKPKVSSILRGLRSPSPSSSSRAPRKDVPYKPTPQQQRQADLLTTPSTGSIQTLQTVSTSTQTEYFDILPSFHMFQSILKRDDRQFSEDLHSPPPGYDDTTNSSASPLPSPGIDASLSQVNSRLREYTLEQERERRQDDYEEDPGSATGNAHNANVAVLDTYGYSPLDNIDKLKKAPSSPIDIQIYVTKRVPVPNHTNELETRLKEYSSGDFVNGYIIVANTSDKPVEFGLFTVSLEGTIKIIERNVNNLGMSNHKYNRILMKKFLKMYDLNASYGYTYIPNSMGIQYEEFTKDVSDGCQIALPTDRILQPNTKYKKFFTFKFPDKLLDTSCKDSIMTHVLPPPTLGIDRTCFSNRGESIHLNKALGYGFMNVRGTPVLTKDYSFDDVSVSYTIEAKVIDKVNSNQKLSHQEINEAENDSDYVISKNRQYFLRFVPDLKSAFESNTGFIGNHEGIDGKLFHTYLNKETWRAINVINFNIELEIDEKLTKDEVTPDDMKRKHLVNPDSHIHSEIHKLQRKYAVERHYSPTPEEIKYHKKLMIGTRSSSVIFGKKKKMILSSLVRLGESRMYAKVPDKIIPYSSPKLITKYNTESASITPTVSNEGLRPVASTSSNMDELYHRDKQDIIDEIDISLIFASVDAGMKPPIITSIETNLVFWSYSTEFPLPFELGYDFFYTSPSEGHEYDIDNPVEITKNNLQKLKDHVGVYIHFLKENDIYLSRDSFVYLKSIKSLGIKKDTVTDYFKPLTNSTHPDLLNNELGWKPSQTSRGKIEWVKEMKIPLDRMNKNNVTLLPSFQNCLVGRLYCLQVLVKYKGTGNDQNEFADNIVKVDVPILIG</sequence>
<evidence type="ECO:0008006" key="6">
    <source>
        <dbReference type="Google" id="ProtNLM"/>
    </source>
</evidence>
<dbReference type="FunCoup" id="G3ASZ3">
    <property type="interactions" value="443"/>
</dbReference>
<evidence type="ECO:0000259" key="2">
    <source>
        <dbReference type="Pfam" id="PF04425"/>
    </source>
</evidence>
<feature type="compositionally biased region" description="Polar residues" evidence="1">
    <location>
        <begin position="58"/>
        <end position="73"/>
    </location>
</feature>
<reference evidence="4 5" key="1">
    <citation type="journal article" date="2011" name="Proc. Natl. Acad. Sci. U.S.A.">
        <title>Comparative genomics of xylose-fermenting fungi for enhanced biofuel production.</title>
        <authorList>
            <person name="Wohlbach D.J."/>
            <person name="Kuo A."/>
            <person name="Sato T.K."/>
            <person name="Potts K.M."/>
            <person name="Salamov A.A."/>
            <person name="LaButti K.M."/>
            <person name="Sun H."/>
            <person name="Clum A."/>
            <person name="Pangilinan J.L."/>
            <person name="Lindquist E.A."/>
            <person name="Lucas S."/>
            <person name="Lapidus A."/>
            <person name="Jin M."/>
            <person name="Gunawan C."/>
            <person name="Balan V."/>
            <person name="Dale B.E."/>
            <person name="Jeffries T.W."/>
            <person name="Zinkel R."/>
            <person name="Barry K.W."/>
            <person name="Grigoriev I.V."/>
            <person name="Gasch A.P."/>
        </authorList>
    </citation>
    <scope>NUCLEOTIDE SEQUENCE [LARGE SCALE GENOMIC DNA]</scope>
    <source>
        <strain evidence="5">NRRL Y-27907 / 11-Y1</strain>
    </source>
</reference>
<dbReference type="eggNOG" id="ENOG502QSAC">
    <property type="taxonomic scope" value="Eukaryota"/>
</dbReference>
<dbReference type="InterPro" id="IPR007519">
    <property type="entry name" value="Bul1_N"/>
</dbReference>
<dbReference type="InterPro" id="IPR039634">
    <property type="entry name" value="Bul1-like"/>
</dbReference>
<feature type="compositionally biased region" description="Low complexity" evidence="1">
    <location>
        <begin position="31"/>
        <end position="47"/>
    </location>
</feature>
<dbReference type="OMA" id="FFTFKFP"/>
<dbReference type="STRING" id="619300.G3ASZ3"/>
<dbReference type="RefSeq" id="XP_007376808.1">
    <property type="nucleotide sequence ID" value="XM_007376746.1"/>
</dbReference>
<dbReference type="GeneID" id="18870504"/>
<feature type="domain" description="Bul1 C-terminal" evidence="3">
    <location>
        <begin position="774"/>
        <end position="842"/>
    </location>
</feature>
<dbReference type="OrthoDB" id="2283785at2759"/>
<dbReference type="HOGENOM" id="CLU_006028_0_0_1"/>
<feature type="region of interest" description="Disordered" evidence="1">
    <location>
        <begin position="154"/>
        <end position="176"/>
    </location>
</feature>
<proteinExistence type="predicted"/>
<dbReference type="InParanoid" id="G3ASZ3"/>
<evidence type="ECO:0000313" key="4">
    <source>
        <dbReference type="EMBL" id="EGW30775.1"/>
    </source>
</evidence>
<evidence type="ECO:0000313" key="5">
    <source>
        <dbReference type="Proteomes" id="UP000000709"/>
    </source>
</evidence>
<protein>
    <recommendedName>
        <fullName evidence="6">Bul1 N-terminal domain-containing protein</fullName>
    </recommendedName>
</protein>
<dbReference type="EMBL" id="GL996504">
    <property type="protein sequence ID" value="EGW30775.1"/>
    <property type="molecule type" value="Genomic_DNA"/>
</dbReference>
<feature type="region of interest" description="Disordered" evidence="1">
    <location>
        <begin position="1"/>
        <end position="73"/>
    </location>
</feature>
<keyword evidence="5" id="KW-1185">Reference proteome</keyword>
<evidence type="ECO:0000256" key="1">
    <source>
        <dbReference type="SAM" id="MobiDB-lite"/>
    </source>
</evidence>
<organism evidence="5">
    <name type="scientific">Spathaspora passalidarum (strain NRRL Y-27907 / 11-Y1)</name>
    <dbReference type="NCBI Taxonomy" id="619300"/>
    <lineage>
        <taxon>Eukaryota</taxon>
        <taxon>Fungi</taxon>
        <taxon>Dikarya</taxon>
        <taxon>Ascomycota</taxon>
        <taxon>Saccharomycotina</taxon>
        <taxon>Pichiomycetes</taxon>
        <taxon>Debaryomycetaceae</taxon>
        <taxon>Spathaspora</taxon>
    </lineage>
</organism>
<dbReference type="Pfam" id="PF04425">
    <property type="entry name" value="Bul1_N"/>
    <property type="match status" value="1"/>
</dbReference>
<dbReference type="PANTHER" id="PTHR31904">
    <property type="entry name" value="BYPASS OF STOP CODON PROTEIN 5-RELATED"/>
    <property type="match status" value="1"/>
</dbReference>
<gene>
    <name evidence="4" type="ORF">SPAPADRAFT_142942</name>
</gene>
<dbReference type="Pfam" id="PF04426">
    <property type="entry name" value="Bul1_C"/>
    <property type="match status" value="1"/>
</dbReference>
<dbReference type="KEGG" id="spaa:SPAPADRAFT_142942"/>
<dbReference type="PANTHER" id="PTHR31904:SF1">
    <property type="entry name" value="BYPASS OF STOP CODON PROTEIN 5-RELATED"/>
    <property type="match status" value="1"/>
</dbReference>
<feature type="domain" description="Bul1 N-terminal" evidence="2">
    <location>
        <begin position="78"/>
        <end position="526"/>
    </location>
</feature>
<accession>G3ASZ3</accession>
<feature type="region of interest" description="Disordered" evidence="1">
    <location>
        <begin position="111"/>
        <end position="142"/>
    </location>
</feature>
<dbReference type="AlphaFoldDB" id="G3ASZ3"/>
<evidence type="ECO:0000259" key="3">
    <source>
        <dbReference type="Pfam" id="PF04426"/>
    </source>
</evidence>
<dbReference type="Proteomes" id="UP000000709">
    <property type="component" value="Unassembled WGS sequence"/>
</dbReference>
<feature type="compositionally biased region" description="Basic and acidic residues" evidence="1">
    <location>
        <begin position="154"/>
        <end position="163"/>
    </location>
</feature>
<dbReference type="InterPro" id="IPR022794">
    <property type="entry name" value="Bul1_C"/>
</dbReference>
<name>G3ASZ3_SPAPN</name>